<evidence type="ECO:0000313" key="1">
    <source>
        <dbReference type="EMBL" id="CBX31608.1"/>
    </source>
</evidence>
<protein>
    <submittedName>
        <fullName evidence="1">Uncharacterized protein</fullName>
    </submittedName>
</protein>
<accession>E1YK04</accession>
<organism evidence="1">
    <name type="scientific">uncultured Desulfobacterium sp</name>
    <dbReference type="NCBI Taxonomy" id="201089"/>
    <lineage>
        <taxon>Bacteria</taxon>
        <taxon>Pseudomonadati</taxon>
        <taxon>Thermodesulfobacteriota</taxon>
        <taxon>Desulfobacteria</taxon>
        <taxon>Desulfobacterales</taxon>
        <taxon>Desulfobacteriaceae</taxon>
        <taxon>Desulfobacterium</taxon>
        <taxon>environmental samples</taxon>
    </lineage>
</organism>
<sequence>MTSCTKEDSPKVNTQTIRWASNATLVESVPDNFDINSVLDLEFSNFAVKGSPNFIPVDGDADHLLLEFEIERNDYSKNWASAQNTFKGSLELKKVRQGNEVKLVVTHTANETKYVASKVSCRIVRHFKDKKHVGAADEIKRIEFGLFTNPGRINYFLALTQNVSSSLLTFDDLVDVEFSPESTSALPEKIKWMEKRIEDLKLNGKGLHNTFFVKDKDLHTFVHLYHVLARYKFDFKGLTGNSVVSIGFPEFGRSKEPASELEVNIKSISFEQAPKNLTRGQMTKIILSEFDELKLLAFDALKPEHLA</sequence>
<dbReference type="EMBL" id="FR695877">
    <property type="protein sequence ID" value="CBX31608.1"/>
    <property type="molecule type" value="Genomic_DNA"/>
</dbReference>
<reference evidence="1" key="1">
    <citation type="journal article" date="2011" name="Environ. Microbiol.">
        <title>Genomic insights into the metabolic potential of the polycyclic aromatic hydrocarbon degrading sulfate-reducing Deltaproteobacterium N47.</title>
        <authorList>
            <person name="Bergmann F."/>
            <person name="Selesi D."/>
            <person name="Weinmaier T."/>
            <person name="Tischler P."/>
            <person name="Rattei T."/>
            <person name="Meckenstock R.U."/>
        </authorList>
    </citation>
    <scope>NUCLEOTIDE SEQUENCE</scope>
</reference>
<dbReference type="AlphaFoldDB" id="E1YK04"/>
<proteinExistence type="predicted"/>
<name>E1YK04_9BACT</name>
<gene>
    <name evidence="1" type="ORF">N47_E51200</name>
</gene>